<gene>
    <name evidence="2" type="ORF">SAMN04488117_106117</name>
</gene>
<sequence length="235" mass="25219">MKQRKMTRLAVALAVFGLSFGLMGCGNDQSAKRASATIKDLSSMAVEKLGGKGKAAPPVDPRVSIETTMREIPGVPLQFVMQEKTSAYAVTSIYGQNGSVVTWVGADRKTTSLDRGVLTATRGFGNDLMSVEDGGAVRLITTKQAGTVTKTYRFLDGLERTTRLTLTCAITPGETQSVTSGEISTSARIVRETCQTATGGFSFTNTYWIDAGGRMVQSVQWASAEIGQLVFRRLR</sequence>
<feature type="chain" id="PRO_5010179465" evidence="1">
    <location>
        <begin position="25"/>
        <end position="235"/>
    </location>
</feature>
<protein>
    <submittedName>
        <fullName evidence="2">Group 4 capsule polysaccharide lipoprotein gfcB, YjbF</fullName>
    </submittedName>
</protein>
<dbReference type="RefSeq" id="WP_074645196.1">
    <property type="nucleotide sequence ID" value="NZ_FNBL01000006.1"/>
</dbReference>
<reference evidence="2 3" key="1">
    <citation type="submission" date="2016-10" db="EMBL/GenBank/DDBJ databases">
        <authorList>
            <person name="de Groot N.N."/>
        </authorList>
    </citation>
    <scope>NUCLEOTIDE SEQUENCE [LARGE SCALE GENOMIC DNA]</scope>
    <source>
        <strain evidence="2 3">DSM 27375</strain>
    </source>
</reference>
<dbReference type="OrthoDB" id="6237231at2"/>
<proteinExistence type="predicted"/>
<evidence type="ECO:0000256" key="1">
    <source>
        <dbReference type="SAM" id="SignalP"/>
    </source>
</evidence>
<dbReference type="AlphaFoldDB" id="A0A1G7N2S5"/>
<accession>A0A1G7N2S5</accession>
<dbReference type="Gene3D" id="2.40.360.10">
    <property type="entry name" value="YmcC-like"/>
    <property type="match status" value="1"/>
</dbReference>
<dbReference type="Proteomes" id="UP000182284">
    <property type="component" value="Unassembled WGS sequence"/>
</dbReference>
<dbReference type="InterPro" id="IPR023373">
    <property type="entry name" value="YmcC_sf"/>
</dbReference>
<evidence type="ECO:0000313" key="2">
    <source>
        <dbReference type="EMBL" id="SDF67620.1"/>
    </source>
</evidence>
<keyword evidence="1" id="KW-0732">Signal</keyword>
<organism evidence="2 3">
    <name type="scientific">Celeribacter baekdonensis</name>
    <dbReference type="NCBI Taxonomy" id="875171"/>
    <lineage>
        <taxon>Bacteria</taxon>
        <taxon>Pseudomonadati</taxon>
        <taxon>Pseudomonadota</taxon>
        <taxon>Alphaproteobacteria</taxon>
        <taxon>Rhodobacterales</taxon>
        <taxon>Roseobacteraceae</taxon>
        <taxon>Celeribacter</taxon>
    </lineage>
</organism>
<feature type="signal peptide" evidence="1">
    <location>
        <begin position="1"/>
        <end position="24"/>
    </location>
</feature>
<dbReference type="Pfam" id="PF11102">
    <property type="entry name" value="YjbF"/>
    <property type="match status" value="1"/>
</dbReference>
<dbReference type="SUPFAM" id="SSF159270">
    <property type="entry name" value="YmcC-like"/>
    <property type="match status" value="1"/>
</dbReference>
<dbReference type="PROSITE" id="PS51257">
    <property type="entry name" value="PROKAR_LIPOPROTEIN"/>
    <property type="match status" value="1"/>
</dbReference>
<keyword evidence="2" id="KW-0449">Lipoprotein</keyword>
<dbReference type="EMBL" id="FNBL01000006">
    <property type="protein sequence ID" value="SDF67620.1"/>
    <property type="molecule type" value="Genomic_DNA"/>
</dbReference>
<name>A0A1G7N2S5_9RHOB</name>
<evidence type="ECO:0000313" key="3">
    <source>
        <dbReference type="Proteomes" id="UP000182284"/>
    </source>
</evidence>
<dbReference type="InterPro" id="IPR021308">
    <property type="entry name" value="GfcB"/>
</dbReference>